<evidence type="ECO:0000256" key="2">
    <source>
        <dbReference type="ARBA" id="ARBA00038209"/>
    </source>
</evidence>
<dbReference type="NCBIfam" id="TIGR00236">
    <property type="entry name" value="wecB"/>
    <property type="match status" value="1"/>
</dbReference>
<dbReference type="EMBL" id="VSSQ01032655">
    <property type="protein sequence ID" value="MPM83989.1"/>
    <property type="molecule type" value="Genomic_DNA"/>
</dbReference>
<proteinExistence type="inferred from homology"/>
<evidence type="ECO:0000256" key="1">
    <source>
        <dbReference type="ARBA" id="ARBA00023235"/>
    </source>
</evidence>
<dbReference type="InterPro" id="IPR003331">
    <property type="entry name" value="UDP_GlcNAc_Epimerase_2_dom"/>
</dbReference>
<dbReference type="PANTHER" id="PTHR43174">
    <property type="entry name" value="UDP-N-ACETYLGLUCOSAMINE 2-EPIMERASE"/>
    <property type="match status" value="1"/>
</dbReference>
<feature type="domain" description="UDP-N-acetylglucosamine 2-epimerase" evidence="4">
    <location>
        <begin position="2"/>
        <end position="208"/>
    </location>
</feature>
<protein>
    <recommendedName>
        <fullName evidence="3">UDP-N-acetylglucosamine 2-epimerase (non-hydrolyzing)</fullName>
        <ecNumber evidence="3">5.1.3.14</ecNumber>
    </recommendedName>
</protein>
<evidence type="ECO:0000259" key="4">
    <source>
        <dbReference type="Pfam" id="PF02350"/>
    </source>
</evidence>
<comment type="similarity">
    <text evidence="2">Belongs to the UDP-N-acetylglucosamine 2-epimerase family.</text>
</comment>
<gene>
    <name evidence="5" type="primary">mnaA_16</name>
    <name evidence="5" type="ORF">SDC9_131059</name>
</gene>
<comment type="caution">
    <text evidence="5">The sequence shown here is derived from an EMBL/GenBank/DDBJ whole genome shotgun (WGS) entry which is preliminary data.</text>
</comment>
<dbReference type="Gene3D" id="3.40.50.2000">
    <property type="entry name" value="Glycogen Phosphorylase B"/>
    <property type="match status" value="2"/>
</dbReference>
<evidence type="ECO:0000313" key="5">
    <source>
        <dbReference type="EMBL" id="MPM83989.1"/>
    </source>
</evidence>
<dbReference type="InterPro" id="IPR029767">
    <property type="entry name" value="WecB-like"/>
</dbReference>
<keyword evidence="1 5" id="KW-0413">Isomerase</keyword>
<dbReference type="PANTHER" id="PTHR43174:SF2">
    <property type="entry name" value="UDP-N-ACETYLGLUCOSAMINE 2-EPIMERASE"/>
    <property type="match status" value="1"/>
</dbReference>
<dbReference type="EC" id="5.1.3.14" evidence="3"/>
<dbReference type="SUPFAM" id="SSF53756">
    <property type="entry name" value="UDP-Glycosyltransferase/glycogen phosphorylase"/>
    <property type="match status" value="1"/>
</dbReference>
<sequence>MREHIAADKIFITGNTVIDALVKTVNPDYRFSDDSLHDILNSGGRLILVTTHRRENLGAPMRQVYQALKEVILTHPDVKAIFPVHKNPKVREIVKQELGHLDRVHLIEPLDYEPFANLMAKVDIVLTDSGGIQEEAPALGKPVLVLRDTTERPEAVEAGTVKLIGTAFKDVLEETNKLLDDGKYYRQMADACNPYGDGKASERIVKTILAAYGYPVEKMPEFSSVI</sequence>
<dbReference type="GO" id="GO:0008761">
    <property type="term" value="F:UDP-N-acetylglucosamine 2-epimerase activity"/>
    <property type="evidence" value="ECO:0007669"/>
    <property type="project" value="UniProtKB-EC"/>
</dbReference>
<reference evidence="5" key="1">
    <citation type="submission" date="2019-08" db="EMBL/GenBank/DDBJ databases">
        <authorList>
            <person name="Kucharzyk K."/>
            <person name="Murdoch R.W."/>
            <person name="Higgins S."/>
            <person name="Loffler F."/>
        </authorList>
    </citation>
    <scope>NUCLEOTIDE SEQUENCE</scope>
</reference>
<name>A0A645D459_9ZZZZ</name>
<evidence type="ECO:0000256" key="3">
    <source>
        <dbReference type="ARBA" id="ARBA00038858"/>
    </source>
</evidence>
<dbReference type="Pfam" id="PF02350">
    <property type="entry name" value="Epimerase_2"/>
    <property type="match status" value="1"/>
</dbReference>
<dbReference type="AlphaFoldDB" id="A0A645D459"/>
<organism evidence="5">
    <name type="scientific">bioreactor metagenome</name>
    <dbReference type="NCBI Taxonomy" id="1076179"/>
    <lineage>
        <taxon>unclassified sequences</taxon>
        <taxon>metagenomes</taxon>
        <taxon>ecological metagenomes</taxon>
    </lineage>
</organism>
<accession>A0A645D459</accession>